<dbReference type="RefSeq" id="WP_085791697.1">
    <property type="nucleotide sequence ID" value="NZ_FWFK01000003.1"/>
</dbReference>
<evidence type="ECO:0000313" key="1">
    <source>
        <dbReference type="EMBL" id="SLN41588.1"/>
    </source>
</evidence>
<proteinExistence type="predicted"/>
<accession>A0A1X6Z604</accession>
<protein>
    <submittedName>
        <fullName evidence="1">Uncharacterized protein</fullName>
    </submittedName>
</protein>
<dbReference type="Proteomes" id="UP000193570">
    <property type="component" value="Unassembled WGS sequence"/>
</dbReference>
<dbReference type="EMBL" id="FWFK01000003">
    <property type="protein sequence ID" value="SLN41588.1"/>
    <property type="molecule type" value="Genomic_DNA"/>
</dbReference>
<keyword evidence="2" id="KW-1185">Reference proteome</keyword>
<sequence length="95" mass="11312">MTRTARRLYLQAYRRWLEADRRWQLTLRHATAFVPDTEMRIVWRTGHAGSRVRRAYEERARAIEALHVARNAYLGAARTQTSTLRRIVLRLPRPV</sequence>
<name>A0A1X6Z604_9RHOB</name>
<organism evidence="1 2">
    <name type="scientific">Roseivivax jejudonensis</name>
    <dbReference type="NCBI Taxonomy" id="1529041"/>
    <lineage>
        <taxon>Bacteria</taxon>
        <taxon>Pseudomonadati</taxon>
        <taxon>Pseudomonadota</taxon>
        <taxon>Alphaproteobacteria</taxon>
        <taxon>Rhodobacterales</taxon>
        <taxon>Roseobacteraceae</taxon>
        <taxon>Roseivivax</taxon>
    </lineage>
</organism>
<evidence type="ECO:0000313" key="2">
    <source>
        <dbReference type="Proteomes" id="UP000193570"/>
    </source>
</evidence>
<gene>
    <name evidence="1" type="ORF">ROJ8625_01989</name>
</gene>
<dbReference type="OrthoDB" id="7875164at2"/>
<dbReference type="AlphaFoldDB" id="A0A1X6Z604"/>
<reference evidence="1 2" key="1">
    <citation type="submission" date="2017-03" db="EMBL/GenBank/DDBJ databases">
        <authorList>
            <person name="Afonso C.L."/>
            <person name="Miller P.J."/>
            <person name="Scott M.A."/>
            <person name="Spackman E."/>
            <person name="Goraichik I."/>
            <person name="Dimitrov K.M."/>
            <person name="Suarez D.L."/>
            <person name="Swayne D.E."/>
        </authorList>
    </citation>
    <scope>NUCLEOTIDE SEQUENCE [LARGE SCALE GENOMIC DNA]</scope>
    <source>
        <strain evidence="1 2">CECT 8625</strain>
    </source>
</reference>